<accession>A0AA46TEV4</accession>
<dbReference type="EMBL" id="OP413841">
    <property type="protein sequence ID" value="UYL65015.1"/>
    <property type="molecule type" value="Genomic_DNA"/>
</dbReference>
<organism evidence="1 2">
    <name type="scientific">Methanophagales virus PBV266</name>
    <dbReference type="NCBI Taxonomy" id="3071308"/>
    <lineage>
        <taxon>Viruses</taxon>
        <taxon>Varidnaviria</taxon>
        <taxon>Abadenavirae</taxon>
        <taxon>Produgelaviricota</taxon>
        <taxon>Belvinaviricetes</taxon>
        <taxon>Coyopavirales</taxon>
        <taxon>Chaacviridae</taxon>
        <taxon>Antichaacvirus</taxon>
        <taxon>Antichaacvirus pescaderoense</taxon>
    </lineage>
</organism>
<gene>
    <name evidence="1" type="ORF">BDLDGNHF_00002</name>
</gene>
<evidence type="ECO:0000313" key="1">
    <source>
        <dbReference type="EMBL" id="UYL65015.1"/>
    </source>
</evidence>
<evidence type="ECO:0000313" key="2">
    <source>
        <dbReference type="Proteomes" id="UP001156297"/>
    </source>
</evidence>
<dbReference type="Proteomes" id="UP001156297">
    <property type="component" value="Segment"/>
</dbReference>
<sequence>MGKTRRQIIKEKMEGIDKALERAEEHLVDILAIVDGVDARSTNVVAMTATLVKEVREHIRRMREEFGW</sequence>
<keyword evidence="2" id="KW-1185">Reference proteome</keyword>
<protein>
    <submittedName>
        <fullName evidence="1">Uncharacterized protein</fullName>
    </submittedName>
</protein>
<proteinExistence type="predicted"/>
<name>A0AA46TEV4_9VIRU</name>
<reference evidence="1 2" key="1">
    <citation type="submission" date="2022-09" db="EMBL/GenBank/DDBJ databases">
        <title>Evolutionary Diversification of Methanotrophic Ca. Methanophagales (ANME-1) and Their Expansive Virome.</title>
        <authorList>
            <person name="Laso-Perez R."/>
            <person name="Wu F."/>
            <person name="Cremiere A."/>
            <person name="Speth D.R."/>
            <person name="Magyar J.S."/>
            <person name="Krupovic M."/>
            <person name="Orphan V.J."/>
        </authorList>
    </citation>
    <scope>NUCLEOTIDE SEQUENCE [LARGE SCALE GENOMIC DNA]</scope>
    <source>
        <strain evidence="1">PBV266</strain>
    </source>
</reference>